<accession>A0A0A9AWK7</accession>
<reference evidence="1" key="1">
    <citation type="submission" date="2014-09" db="EMBL/GenBank/DDBJ databases">
        <authorList>
            <person name="Magalhaes I.L.F."/>
            <person name="Oliveira U."/>
            <person name="Santos F.R."/>
            <person name="Vidigal T.H.D.A."/>
            <person name="Brescovit A.D."/>
            <person name="Santos A.J."/>
        </authorList>
    </citation>
    <scope>NUCLEOTIDE SEQUENCE</scope>
    <source>
        <tissue evidence="1">Shoot tissue taken approximately 20 cm above the soil surface</tissue>
    </source>
</reference>
<dbReference type="AlphaFoldDB" id="A0A0A9AWK7"/>
<evidence type="ECO:0000313" key="1">
    <source>
        <dbReference type="EMBL" id="JAD54258.1"/>
    </source>
</evidence>
<sequence>MSAAAFMCITMSSSSSLYYSADLLDRLGTPFPHANTSMHVTMKTVRYDLFSYDSTP</sequence>
<protein>
    <submittedName>
        <fullName evidence="1">Uncharacterized protein</fullName>
    </submittedName>
</protein>
<dbReference type="EMBL" id="GBRH01243637">
    <property type="protein sequence ID" value="JAD54258.1"/>
    <property type="molecule type" value="Transcribed_RNA"/>
</dbReference>
<proteinExistence type="predicted"/>
<reference evidence="1" key="2">
    <citation type="journal article" date="2015" name="Data Brief">
        <title>Shoot transcriptome of the giant reed, Arundo donax.</title>
        <authorList>
            <person name="Barrero R.A."/>
            <person name="Guerrero F.D."/>
            <person name="Moolhuijzen P."/>
            <person name="Goolsby J.A."/>
            <person name="Tidwell J."/>
            <person name="Bellgard S.E."/>
            <person name="Bellgard M.I."/>
        </authorList>
    </citation>
    <scope>NUCLEOTIDE SEQUENCE</scope>
    <source>
        <tissue evidence="1">Shoot tissue taken approximately 20 cm above the soil surface</tissue>
    </source>
</reference>
<name>A0A0A9AWK7_ARUDO</name>
<organism evidence="1">
    <name type="scientific">Arundo donax</name>
    <name type="common">Giant reed</name>
    <name type="synonym">Donax arundinaceus</name>
    <dbReference type="NCBI Taxonomy" id="35708"/>
    <lineage>
        <taxon>Eukaryota</taxon>
        <taxon>Viridiplantae</taxon>
        <taxon>Streptophyta</taxon>
        <taxon>Embryophyta</taxon>
        <taxon>Tracheophyta</taxon>
        <taxon>Spermatophyta</taxon>
        <taxon>Magnoliopsida</taxon>
        <taxon>Liliopsida</taxon>
        <taxon>Poales</taxon>
        <taxon>Poaceae</taxon>
        <taxon>PACMAD clade</taxon>
        <taxon>Arundinoideae</taxon>
        <taxon>Arundineae</taxon>
        <taxon>Arundo</taxon>
    </lineage>
</organism>